<keyword evidence="6" id="KW-0032">Aminotransferase</keyword>
<dbReference type="GO" id="GO:0008483">
    <property type="term" value="F:transaminase activity"/>
    <property type="evidence" value="ECO:0007669"/>
    <property type="project" value="UniProtKB-KW"/>
</dbReference>
<evidence type="ECO:0000256" key="2">
    <source>
        <dbReference type="ARBA" id="ARBA00037999"/>
    </source>
</evidence>
<dbReference type="PIRSF" id="PIRSF000390">
    <property type="entry name" value="PLP_StrS"/>
    <property type="match status" value="1"/>
</dbReference>
<dbReference type="CDD" id="cd00616">
    <property type="entry name" value="AHBA_syn"/>
    <property type="match status" value="1"/>
</dbReference>
<evidence type="ECO:0000256" key="1">
    <source>
        <dbReference type="ARBA" id="ARBA00022898"/>
    </source>
</evidence>
<evidence type="ECO:0000256" key="3">
    <source>
        <dbReference type="PIRSR" id="PIRSR000390-1"/>
    </source>
</evidence>
<accession>A0A0F5VEZ5</accession>
<dbReference type="Pfam" id="PF01041">
    <property type="entry name" value="DegT_DnrJ_EryC1"/>
    <property type="match status" value="1"/>
</dbReference>
<sequence length="419" mass="46417">MNKLAILGGSPVISEPLPAWPSLDLSVMADIEAILKTGEINYWTGKRGMAFEKDFAAYLGNGYAVTTTNGTSALHTAFSALGIGSGDEVICQSYTFIATAFSILQAGALPVFADVDHTHTLDPKSVESKINEKTKAIVVVHTFGVPTDMDAIMAIARKYDLKVIEDCAQALGAKYKGAYLGTIGDAGCFSFCQSKHITTGGEGGAVYVNSEDLVWKCRSFRDHGYDVAKRLGLFEISQKLPYIHTQVGFNYRMTEIQSAIGIRELSRFKATALEQRIRNGRYLSVLLKEHPLVKHAPVDDEVRGNAFWWAPFVLDMSQLSCDIKTFTKAIDAEGVPGYPVPWPEVYNEDAFQKQNGFGTNNYPFNDPAHRQMDYTLTDCQAARQLGDSSIVFHTHPVYSEQHMEKFATAFNKVYKHYKK</sequence>
<evidence type="ECO:0000313" key="6">
    <source>
        <dbReference type="EMBL" id="KKD00746.1"/>
    </source>
</evidence>
<comment type="caution">
    <text evidence="6">The sequence shown here is derived from an EMBL/GenBank/DDBJ whole genome shotgun (WGS) entry which is preliminary data.</text>
</comment>
<keyword evidence="6" id="KW-0808">Transferase</keyword>
<dbReference type="PANTHER" id="PTHR30244">
    <property type="entry name" value="TRANSAMINASE"/>
    <property type="match status" value="1"/>
</dbReference>
<dbReference type="InterPro" id="IPR000653">
    <property type="entry name" value="DegT/StrS_aminotransferase"/>
</dbReference>
<dbReference type="GO" id="GO:0030170">
    <property type="term" value="F:pyridoxal phosphate binding"/>
    <property type="evidence" value="ECO:0007669"/>
    <property type="project" value="TreeGrafter"/>
</dbReference>
<keyword evidence="1 4" id="KW-0663">Pyridoxal phosphate</keyword>
<dbReference type="PATRIC" id="fig|265726.11.peg.3213"/>
<evidence type="ECO:0000313" key="7">
    <source>
        <dbReference type="Proteomes" id="UP000033633"/>
    </source>
</evidence>
<dbReference type="STRING" id="265726.KY46_06520"/>
<dbReference type="SUPFAM" id="SSF53383">
    <property type="entry name" value="PLP-dependent transferases"/>
    <property type="match status" value="1"/>
</dbReference>
<gene>
    <name evidence="6" type="ORF">KY46_06520</name>
</gene>
<name>A0A0F5VEZ5_9GAMM</name>
<dbReference type="AlphaFoldDB" id="A0A0F5VEZ5"/>
<dbReference type="Gene3D" id="3.90.1150.10">
    <property type="entry name" value="Aspartate Aminotransferase, domain 1"/>
    <property type="match status" value="1"/>
</dbReference>
<dbReference type="Gene3D" id="3.40.640.10">
    <property type="entry name" value="Type I PLP-dependent aspartate aminotransferase-like (Major domain)"/>
    <property type="match status" value="1"/>
</dbReference>
<feature type="active site" description="Proton acceptor" evidence="3">
    <location>
        <position position="195"/>
    </location>
</feature>
<protein>
    <submittedName>
        <fullName evidence="6">Aminotransferase DegT</fullName>
    </submittedName>
</protein>
<dbReference type="GO" id="GO:0000271">
    <property type="term" value="P:polysaccharide biosynthetic process"/>
    <property type="evidence" value="ECO:0007669"/>
    <property type="project" value="TreeGrafter"/>
</dbReference>
<feature type="modified residue" description="N6-(pyridoxal phosphate)lysine" evidence="4">
    <location>
        <position position="195"/>
    </location>
</feature>
<reference evidence="6 7" key="1">
    <citation type="submission" date="2014-12" db="EMBL/GenBank/DDBJ databases">
        <title>Mercury Reductase activity and rhizosphere competence traits in the genome of root associated Photobacterium halotolerans MELD1.</title>
        <authorList>
            <person name="Mathew D.C."/>
            <person name="Huang C.-C."/>
        </authorList>
    </citation>
    <scope>NUCLEOTIDE SEQUENCE [LARGE SCALE GENOMIC DNA]</scope>
    <source>
        <strain evidence="6 7">MELD1</strain>
    </source>
</reference>
<dbReference type="RefSeq" id="WP_046219818.1">
    <property type="nucleotide sequence ID" value="NZ_JWYV01000003.1"/>
</dbReference>
<evidence type="ECO:0000256" key="4">
    <source>
        <dbReference type="PIRSR" id="PIRSR000390-2"/>
    </source>
</evidence>
<dbReference type="Proteomes" id="UP000033633">
    <property type="component" value="Unassembled WGS sequence"/>
</dbReference>
<evidence type="ECO:0000256" key="5">
    <source>
        <dbReference type="RuleBase" id="RU004508"/>
    </source>
</evidence>
<dbReference type="EMBL" id="JWYV01000003">
    <property type="protein sequence ID" value="KKD00746.1"/>
    <property type="molecule type" value="Genomic_DNA"/>
</dbReference>
<dbReference type="InterPro" id="IPR015421">
    <property type="entry name" value="PyrdxlP-dep_Trfase_major"/>
</dbReference>
<dbReference type="InterPro" id="IPR015422">
    <property type="entry name" value="PyrdxlP-dep_Trfase_small"/>
</dbReference>
<dbReference type="PANTHER" id="PTHR30244:SF34">
    <property type="entry name" value="DTDP-4-AMINO-4,6-DIDEOXYGALACTOSE TRANSAMINASE"/>
    <property type="match status" value="1"/>
</dbReference>
<dbReference type="OrthoDB" id="9804264at2"/>
<organism evidence="6 7">
    <name type="scientific">Photobacterium halotolerans</name>
    <dbReference type="NCBI Taxonomy" id="265726"/>
    <lineage>
        <taxon>Bacteria</taxon>
        <taxon>Pseudomonadati</taxon>
        <taxon>Pseudomonadota</taxon>
        <taxon>Gammaproteobacteria</taxon>
        <taxon>Vibrionales</taxon>
        <taxon>Vibrionaceae</taxon>
        <taxon>Photobacterium</taxon>
    </lineage>
</organism>
<keyword evidence="7" id="KW-1185">Reference proteome</keyword>
<proteinExistence type="inferred from homology"/>
<comment type="similarity">
    <text evidence="2 5">Belongs to the DegT/DnrJ/EryC1 family.</text>
</comment>
<dbReference type="InterPro" id="IPR015424">
    <property type="entry name" value="PyrdxlP-dep_Trfase"/>
</dbReference>